<feature type="region of interest" description="Disordered" evidence="1">
    <location>
        <begin position="87"/>
        <end position="118"/>
    </location>
</feature>
<dbReference type="Proteomes" id="UP000324222">
    <property type="component" value="Unassembled WGS sequence"/>
</dbReference>
<feature type="region of interest" description="Disordered" evidence="1">
    <location>
        <begin position="17"/>
        <end position="48"/>
    </location>
</feature>
<comment type="caution">
    <text evidence="2">The sequence shown here is derived from an EMBL/GenBank/DDBJ whole genome shotgun (WGS) entry which is preliminary data.</text>
</comment>
<dbReference type="AlphaFoldDB" id="A0A5B7D9K8"/>
<dbReference type="EMBL" id="VSRR010000639">
    <property type="protein sequence ID" value="MPC18014.1"/>
    <property type="molecule type" value="Genomic_DNA"/>
</dbReference>
<proteinExistence type="predicted"/>
<evidence type="ECO:0000313" key="2">
    <source>
        <dbReference type="EMBL" id="MPC18014.1"/>
    </source>
</evidence>
<evidence type="ECO:0000313" key="3">
    <source>
        <dbReference type="Proteomes" id="UP000324222"/>
    </source>
</evidence>
<accession>A0A5B7D9K8</accession>
<gene>
    <name evidence="2" type="ORF">E2C01_010885</name>
</gene>
<name>A0A5B7D9K8_PORTR</name>
<keyword evidence="3" id="KW-1185">Reference proteome</keyword>
<evidence type="ECO:0000256" key="1">
    <source>
        <dbReference type="SAM" id="MobiDB-lite"/>
    </source>
</evidence>
<reference evidence="2 3" key="1">
    <citation type="submission" date="2019-05" db="EMBL/GenBank/DDBJ databases">
        <title>Another draft genome of Portunus trituberculatus and its Hox gene families provides insights of decapod evolution.</title>
        <authorList>
            <person name="Jeong J.-H."/>
            <person name="Song I."/>
            <person name="Kim S."/>
            <person name="Choi T."/>
            <person name="Kim D."/>
            <person name="Ryu S."/>
            <person name="Kim W."/>
        </authorList>
    </citation>
    <scope>NUCLEOTIDE SEQUENCE [LARGE SCALE GENOMIC DNA]</scope>
    <source>
        <tissue evidence="2">Muscle</tissue>
    </source>
</reference>
<protein>
    <submittedName>
        <fullName evidence="2">Uncharacterized protein</fullName>
    </submittedName>
</protein>
<organism evidence="2 3">
    <name type="scientific">Portunus trituberculatus</name>
    <name type="common">Swimming crab</name>
    <name type="synonym">Neptunus trituberculatus</name>
    <dbReference type="NCBI Taxonomy" id="210409"/>
    <lineage>
        <taxon>Eukaryota</taxon>
        <taxon>Metazoa</taxon>
        <taxon>Ecdysozoa</taxon>
        <taxon>Arthropoda</taxon>
        <taxon>Crustacea</taxon>
        <taxon>Multicrustacea</taxon>
        <taxon>Malacostraca</taxon>
        <taxon>Eumalacostraca</taxon>
        <taxon>Eucarida</taxon>
        <taxon>Decapoda</taxon>
        <taxon>Pleocyemata</taxon>
        <taxon>Brachyura</taxon>
        <taxon>Eubrachyura</taxon>
        <taxon>Portunoidea</taxon>
        <taxon>Portunidae</taxon>
        <taxon>Portuninae</taxon>
        <taxon>Portunus</taxon>
    </lineage>
</organism>
<feature type="compositionally biased region" description="Polar residues" evidence="1">
    <location>
        <begin position="36"/>
        <end position="45"/>
    </location>
</feature>
<sequence length="118" mass="12836">MRNEQFLVPNLSVNTYRARHDGTQPQASAAGHGVEETTQCNSCTPASPRPNAMVVQNTLFPEKVNENMKKYDFPATVCVSVPRLTARSQEGTPAAHSRGHSSLARRAAPNKCPYPSSL</sequence>